<evidence type="ECO:0000256" key="1">
    <source>
        <dbReference type="SAM" id="MobiDB-lite"/>
    </source>
</evidence>
<feature type="compositionally biased region" description="Basic and acidic residues" evidence="1">
    <location>
        <begin position="132"/>
        <end position="146"/>
    </location>
</feature>
<comment type="caution">
    <text evidence="2">The sequence shown here is derived from an EMBL/GenBank/DDBJ whole genome shotgun (WGS) entry which is preliminary data.</text>
</comment>
<dbReference type="Gene3D" id="2.60.40.1080">
    <property type="match status" value="1"/>
</dbReference>
<dbReference type="Proteomes" id="UP001162905">
    <property type="component" value="Unassembled WGS sequence"/>
</dbReference>
<name>A0ABS9IBA5_9PSED</name>
<dbReference type="InterPro" id="IPR008964">
    <property type="entry name" value="Invasin/intimin_cell_adhesion"/>
</dbReference>
<accession>A0ABS9IBA5</accession>
<evidence type="ECO:0000313" key="2">
    <source>
        <dbReference type="EMBL" id="MCF7544664.1"/>
    </source>
</evidence>
<organism evidence="2 3">
    <name type="scientific">Pseudomonas petrae</name>
    <dbReference type="NCBI Taxonomy" id="2912190"/>
    <lineage>
        <taxon>Bacteria</taxon>
        <taxon>Pseudomonadati</taxon>
        <taxon>Pseudomonadota</taxon>
        <taxon>Gammaproteobacteria</taxon>
        <taxon>Pseudomonadales</taxon>
        <taxon>Pseudomonadaceae</taxon>
        <taxon>Pseudomonas</taxon>
    </lineage>
</organism>
<dbReference type="RefSeq" id="WP_237254071.1">
    <property type="nucleotide sequence ID" value="NZ_JAKJXH010000025.1"/>
</dbReference>
<evidence type="ECO:0008006" key="4">
    <source>
        <dbReference type="Google" id="ProtNLM"/>
    </source>
</evidence>
<dbReference type="EMBL" id="JAKJXH010000025">
    <property type="protein sequence ID" value="MCF7544664.1"/>
    <property type="molecule type" value="Genomic_DNA"/>
</dbReference>
<gene>
    <name evidence="2" type="ORF">L4G47_20945</name>
</gene>
<feature type="region of interest" description="Disordered" evidence="1">
    <location>
        <begin position="132"/>
        <end position="156"/>
    </location>
</feature>
<dbReference type="SUPFAM" id="SSF49373">
    <property type="entry name" value="Invasin/intimin cell-adhesion fragments"/>
    <property type="match status" value="1"/>
</dbReference>
<dbReference type="InterPro" id="IPR013783">
    <property type="entry name" value="Ig-like_fold"/>
</dbReference>
<dbReference type="Gene3D" id="2.60.40.10">
    <property type="entry name" value="Immunoglobulins"/>
    <property type="match status" value="4"/>
</dbReference>
<sequence length="1500" mass="158170">MKRYSRTLFPPLNRDYSTLALRPVLIAGLGTPVVGGDGGVNISMVEDNLSGLLTVIDPWLRMQVGDRVDIYWDGLSVGGRDVTDADIDKRMAFYLPTEPIQPDWAEKVSYSLTRAGSNVPEESAPLRLRVKLDRPGGKDRDPHQPGHSELAAPQLPQDVIDNGVDAQWAKDGIPVTIAAYPGRAARDTLELRWGVVSIIRPITEEEAAGTSAVVITVDQAVILAAGDADELLVHYQVYDEVGNFSEQWSLQTFVAVEAGAWKLPPPIIQDAVNGEIDLGTLGSANVTVNIPVTADPFELGDTVTMTWLGTTAAGAPLTYSQSVTIRNIPAIYDTTVPNALVREMINGTAQASYVLTKANGDPPQSSKRAAVRITGVAPLQIPRILELIGDVLDAREERAHVEIPVYAGMANGDLINLDWLGTRSDGTPYVYETQHIVTANDVGNVVYIPVMGEHIALLENGTLDVSYRVSNDAWQVFDVRVSEHLLVRVGQHVAELPAPIIVEAPDGVLDPEVNPGDVTLRVNYPGTVAGDKLTWYWLGHPLEGSGSDWIPITTALAGKPVDFTIPRSLVEPNINDEVRVLYTLERGVTGTFQYSATLDLVIGKLIGELPAPAVVQASAGVLDPMDALAGATVRVSYASMEAQDLVTLVWLGSTGIGTPADQEKPGSANGQVEFTVPATVIGANIGREVSVYYRVKRYTAEKQSEMLRLPVLPFGDPDKDLPHPVITQANSQTMTLNLATFTGNGTATVAKWPFSLAGQRVWLRLEGETSSGGVYSITLLDGAPLTSGQASAGLSESALRTELEKLGQDTRVVVICNVAFDGTASENAAVQFPRTVYTFKLHHDWVNPQIVSIKDSKGEVAEGGTTFDTTLSISGTSTIEAELEILDGATRLDSVRANASGGWSTSLSALTPKTYSFTAKALDGSGLISPPRRLEVLANVRPVINQVLDSRGPVSNGGTTVDTSVTVSGLGSADQQVELFDRGVSKGTARTNGSGAWSLTVTGLAVASHPFTAKALYGTQPESAVWTVIIAATVTPTITHIKDTQDVEIPPDGFTVDTSVVLTGTASAGLEVEVFDGTVSQNTATANPSGQWTLTLTGLSVARHDMKVRANYGSNPESTVRKFTVTAVVTPTITRVEDPQGTLVSNGGSTYANAVTASGKASIGQSVEVFDGASSRGTASMSTSGNWSRSVSGLSVGAHSLTAKALYASNPVSSAWTFNVQAATAPTLSVRDTKGEIAQGGTTTETTVTASGTAVANAQVEVFDGGASRGTTAVGGTGSWSLSVSVALGSHSIKAVGRYADNPSSGTRNFTVVSPIPDFVLDSSPVSLNGALWGLAGYPGHEPLSWPAGTTLVRIPSSGVPPYVYSSSDDTKVQVNNNGRINSVSNGVATITVQDGQGRRGSYNVTVSNVTMVYGLGNDTFKGAQKTAASRGLGIPSLDVLNSIWSQYGNTFPMGEKPYWSSTSAPGILMNYTKNLVTGEQGSASIKYENFGSYANIVAI</sequence>
<evidence type="ECO:0000313" key="3">
    <source>
        <dbReference type="Proteomes" id="UP001162905"/>
    </source>
</evidence>
<proteinExistence type="predicted"/>
<keyword evidence="3" id="KW-1185">Reference proteome</keyword>
<reference evidence="2" key="1">
    <citation type="submission" date="2022-01" db="EMBL/GenBank/DDBJ databases">
        <title>Pseudomonas sp. nov. isolated from Antarctic regolith.</title>
        <authorList>
            <person name="Novakova D."/>
            <person name="Sedlar K."/>
        </authorList>
    </citation>
    <scope>NUCLEOTIDE SEQUENCE</scope>
    <source>
        <strain evidence="2">P2647</strain>
    </source>
</reference>
<protein>
    <recommendedName>
        <fullName evidence="4">Ig-like domain (Group 3)</fullName>
    </recommendedName>
</protein>